<dbReference type="AlphaFoldDB" id="A0A6J6TDS7"/>
<accession>A0A6J6TDS7</accession>
<organism evidence="1">
    <name type="scientific">freshwater metagenome</name>
    <dbReference type="NCBI Taxonomy" id="449393"/>
    <lineage>
        <taxon>unclassified sequences</taxon>
        <taxon>metagenomes</taxon>
        <taxon>ecological metagenomes</taxon>
    </lineage>
</organism>
<evidence type="ECO:0000313" key="1">
    <source>
        <dbReference type="EMBL" id="CAB4744983.1"/>
    </source>
</evidence>
<reference evidence="1" key="1">
    <citation type="submission" date="2020-05" db="EMBL/GenBank/DDBJ databases">
        <authorList>
            <person name="Chiriac C."/>
            <person name="Salcher M."/>
            <person name="Ghai R."/>
            <person name="Kavagutti S V."/>
        </authorList>
    </citation>
    <scope>NUCLEOTIDE SEQUENCE</scope>
</reference>
<protein>
    <submittedName>
        <fullName evidence="1">Unannotated protein</fullName>
    </submittedName>
</protein>
<name>A0A6J6TDS7_9ZZZZ</name>
<proteinExistence type="predicted"/>
<dbReference type="EMBL" id="CAEZYQ010000011">
    <property type="protein sequence ID" value="CAB4744983.1"/>
    <property type="molecule type" value="Genomic_DNA"/>
</dbReference>
<sequence length="67" mass="7242">MENITRQTTAQTPSRFGMPACGHRWTQVQGSLLEGAAVPAVVRDRGAKTGVFAIYIPGDNAWRPPTC</sequence>
<gene>
    <name evidence="1" type="ORF">UFOPK2761_01594</name>
</gene>